<dbReference type="PANTHER" id="PTHR10316:SF27">
    <property type="entry name" value="MEMBRANE-ASSOCIATED GUANYLATE KINASE, WW AND PDZ DOMAIN-CONTAINING PROTEIN 2"/>
    <property type="match status" value="1"/>
</dbReference>
<feature type="compositionally biased region" description="Basic and acidic residues" evidence="1">
    <location>
        <begin position="42"/>
        <end position="58"/>
    </location>
</feature>
<dbReference type="PROSITE" id="PS50106">
    <property type="entry name" value="PDZ"/>
    <property type="match status" value="1"/>
</dbReference>
<dbReference type="InterPro" id="IPR036034">
    <property type="entry name" value="PDZ_sf"/>
</dbReference>
<dbReference type="SUPFAM" id="SSF50156">
    <property type="entry name" value="PDZ domain-like"/>
    <property type="match status" value="1"/>
</dbReference>
<dbReference type="AlphaFoldDB" id="A0A7J8D694"/>
<dbReference type="GO" id="GO:0043113">
    <property type="term" value="P:receptor clustering"/>
    <property type="evidence" value="ECO:0007669"/>
    <property type="project" value="TreeGrafter"/>
</dbReference>
<accession>A0A7J8D694</accession>
<organism evidence="3 4">
    <name type="scientific">Rousettus aegyptiacus</name>
    <name type="common">Egyptian fruit bat</name>
    <name type="synonym">Pteropus aegyptiacus</name>
    <dbReference type="NCBI Taxonomy" id="9407"/>
    <lineage>
        <taxon>Eukaryota</taxon>
        <taxon>Metazoa</taxon>
        <taxon>Chordata</taxon>
        <taxon>Craniata</taxon>
        <taxon>Vertebrata</taxon>
        <taxon>Euteleostomi</taxon>
        <taxon>Mammalia</taxon>
        <taxon>Eutheria</taxon>
        <taxon>Laurasiatheria</taxon>
        <taxon>Chiroptera</taxon>
        <taxon>Yinpterochiroptera</taxon>
        <taxon>Pteropodoidea</taxon>
        <taxon>Pteropodidae</taxon>
        <taxon>Rousettinae</taxon>
        <taxon>Rousettus</taxon>
    </lineage>
</organism>
<evidence type="ECO:0000313" key="4">
    <source>
        <dbReference type="Proteomes" id="UP000593571"/>
    </source>
</evidence>
<dbReference type="GO" id="GO:0005737">
    <property type="term" value="C:cytoplasm"/>
    <property type="evidence" value="ECO:0007669"/>
    <property type="project" value="TreeGrafter"/>
</dbReference>
<evidence type="ECO:0000313" key="3">
    <source>
        <dbReference type="EMBL" id="KAF6418697.1"/>
    </source>
</evidence>
<dbReference type="Gene3D" id="2.30.42.10">
    <property type="match status" value="1"/>
</dbReference>
<name>A0A7J8D694_ROUAE</name>
<protein>
    <recommendedName>
        <fullName evidence="2">PDZ domain-containing protein</fullName>
    </recommendedName>
</protein>
<dbReference type="InterPro" id="IPR001478">
    <property type="entry name" value="PDZ"/>
</dbReference>
<feature type="region of interest" description="Disordered" evidence="1">
    <location>
        <begin position="1"/>
        <end position="111"/>
    </location>
</feature>
<comment type="caution">
    <text evidence="3">The sequence shown here is derived from an EMBL/GenBank/DDBJ whole genome shotgun (WGS) entry which is preliminary data.</text>
</comment>
<dbReference type="Proteomes" id="UP000593571">
    <property type="component" value="Unassembled WGS sequence"/>
</dbReference>
<dbReference type="GO" id="GO:0030425">
    <property type="term" value="C:dendrite"/>
    <property type="evidence" value="ECO:0007669"/>
    <property type="project" value="TreeGrafter"/>
</dbReference>
<dbReference type="EMBL" id="JACASE010000013">
    <property type="protein sequence ID" value="KAF6418697.1"/>
    <property type="molecule type" value="Genomic_DNA"/>
</dbReference>
<reference evidence="3 4" key="1">
    <citation type="journal article" date="2020" name="Nature">
        <title>Six reference-quality genomes reveal evolution of bat adaptations.</title>
        <authorList>
            <person name="Jebb D."/>
            <person name="Huang Z."/>
            <person name="Pippel M."/>
            <person name="Hughes G.M."/>
            <person name="Lavrichenko K."/>
            <person name="Devanna P."/>
            <person name="Winkler S."/>
            <person name="Jermiin L.S."/>
            <person name="Skirmuntt E.C."/>
            <person name="Katzourakis A."/>
            <person name="Burkitt-Gray L."/>
            <person name="Ray D.A."/>
            <person name="Sullivan K.A.M."/>
            <person name="Roscito J.G."/>
            <person name="Kirilenko B.M."/>
            <person name="Davalos L.M."/>
            <person name="Corthals A.P."/>
            <person name="Power M.L."/>
            <person name="Jones G."/>
            <person name="Ransome R.D."/>
            <person name="Dechmann D.K.N."/>
            <person name="Locatelli A.G."/>
            <person name="Puechmaille S.J."/>
            <person name="Fedrigo O."/>
            <person name="Jarvis E.D."/>
            <person name="Hiller M."/>
            <person name="Vernes S.C."/>
            <person name="Myers E.W."/>
            <person name="Teeling E.C."/>
        </authorList>
    </citation>
    <scope>NUCLEOTIDE SEQUENCE [LARGE SCALE GENOMIC DNA]</scope>
    <source>
        <strain evidence="3">MRouAeg1</strain>
        <tissue evidence="3">Muscle</tissue>
    </source>
</reference>
<keyword evidence="4" id="KW-1185">Reference proteome</keyword>
<dbReference type="GO" id="GO:0005911">
    <property type="term" value="C:cell-cell junction"/>
    <property type="evidence" value="ECO:0007669"/>
    <property type="project" value="TreeGrafter"/>
</dbReference>
<proteinExistence type="predicted"/>
<feature type="compositionally biased region" description="Polar residues" evidence="1">
    <location>
        <begin position="1"/>
        <end position="15"/>
    </location>
</feature>
<sequence length="183" mass="21060">MAQQHSPLAQQSPLAQPSPATPNSPVTQPAPPQPLQLQGHENSYRSEVKARQDVKPDIRQPPFTDYRQPPLDYRQPPGGDYQQPPPLDYRQPPLLDYRQHSPDTRQYPLSDYRQPQDFDYFTVDMEKGAKGFGFSIRGGREYKMDLYVLRLAEDGPAIRNGRMRVRKVLFIELLNSEGSTMRH</sequence>
<dbReference type="GO" id="GO:0030159">
    <property type="term" value="F:signaling receptor complex adaptor activity"/>
    <property type="evidence" value="ECO:0007669"/>
    <property type="project" value="TreeGrafter"/>
</dbReference>
<dbReference type="GO" id="GO:0031697">
    <property type="term" value="F:beta-1 adrenergic receptor binding"/>
    <property type="evidence" value="ECO:0007669"/>
    <property type="project" value="TreeGrafter"/>
</dbReference>
<dbReference type="GO" id="GO:0007165">
    <property type="term" value="P:signal transduction"/>
    <property type="evidence" value="ECO:0007669"/>
    <property type="project" value="TreeGrafter"/>
</dbReference>
<evidence type="ECO:0000256" key="1">
    <source>
        <dbReference type="SAM" id="MobiDB-lite"/>
    </source>
</evidence>
<evidence type="ECO:0000259" key="2">
    <source>
        <dbReference type="PROSITE" id="PS50106"/>
    </source>
</evidence>
<gene>
    <name evidence="3" type="ORF">HJG63_008738</name>
</gene>
<dbReference type="PANTHER" id="PTHR10316">
    <property type="entry name" value="MEMBRANE ASSOCIATED GUANYLATE KINASE-RELATED"/>
    <property type="match status" value="1"/>
</dbReference>
<dbReference type="GO" id="GO:0046332">
    <property type="term" value="F:SMAD binding"/>
    <property type="evidence" value="ECO:0007669"/>
    <property type="project" value="TreeGrafter"/>
</dbReference>
<dbReference type="GO" id="GO:0005886">
    <property type="term" value="C:plasma membrane"/>
    <property type="evidence" value="ECO:0007669"/>
    <property type="project" value="GOC"/>
</dbReference>
<feature type="domain" description="PDZ" evidence="2">
    <location>
        <begin position="122"/>
        <end position="170"/>
    </location>
</feature>
<dbReference type="GO" id="GO:0070699">
    <property type="term" value="F:type II activin receptor binding"/>
    <property type="evidence" value="ECO:0007669"/>
    <property type="project" value="TreeGrafter"/>
</dbReference>